<dbReference type="KEGG" id="hhy:Halhy_1740"/>
<reference key="2">
    <citation type="submission" date="2011-04" db="EMBL/GenBank/DDBJ databases">
        <title>Complete sequence of chromosome of Haliscomenobacter hydrossis DSM 1100.</title>
        <authorList>
            <consortium name="US DOE Joint Genome Institute (JGI-PGF)"/>
            <person name="Lucas S."/>
            <person name="Han J."/>
            <person name="Lapidus A."/>
            <person name="Bruce D."/>
            <person name="Goodwin L."/>
            <person name="Pitluck S."/>
            <person name="Peters L."/>
            <person name="Kyrpides N."/>
            <person name="Mavromatis K."/>
            <person name="Ivanova N."/>
            <person name="Ovchinnikova G."/>
            <person name="Pagani I."/>
            <person name="Daligault H."/>
            <person name="Detter J.C."/>
            <person name="Han C."/>
            <person name="Land M."/>
            <person name="Hauser L."/>
            <person name="Markowitz V."/>
            <person name="Cheng J.-F."/>
            <person name="Hugenholtz P."/>
            <person name="Woyke T."/>
            <person name="Wu D."/>
            <person name="Verbarg S."/>
            <person name="Frueling A."/>
            <person name="Brambilla E."/>
            <person name="Klenk H.-P."/>
            <person name="Eisen J.A."/>
        </authorList>
    </citation>
    <scope>NUCLEOTIDE SEQUENCE</scope>
    <source>
        <strain>DSM 1100</strain>
    </source>
</reference>
<protein>
    <recommendedName>
        <fullName evidence="1">Putative restriction endonuclease domain-containing protein</fullName>
    </recommendedName>
</protein>
<organism evidence="2 3">
    <name type="scientific">Haliscomenobacter hydrossis (strain ATCC 27775 / DSM 1100 / LMG 10767 / O)</name>
    <dbReference type="NCBI Taxonomy" id="760192"/>
    <lineage>
        <taxon>Bacteria</taxon>
        <taxon>Pseudomonadati</taxon>
        <taxon>Bacteroidota</taxon>
        <taxon>Saprospiria</taxon>
        <taxon>Saprospirales</taxon>
        <taxon>Haliscomenobacteraceae</taxon>
        <taxon>Haliscomenobacter</taxon>
    </lineage>
</organism>
<dbReference type="CDD" id="cd06260">
    <property type="entry name" value="DUF820-like"/>
    <property type="match status" value="1"/>
</dbReference>
<dbReference type="InterPro" id="IPR012296">
    <property type="entry name" value="Nuclease_put_TT1808"/>
</dbReference>
<dbReference type="SUPFAM" id="SSF52980">
    <property type="entry name" value="Restriction endonuclease-like"/>
    <property type="match status" value="1"/>
</dbReference>
<dbReference type="STRING" id="760192.Halhy_1740"/>
<dbReference type="HOGENOM" id="CLU_076312_6_0_10"/>
<dbReference type="AlphaFoldDB" id="F4L2U8"/>
<dbReference type="EMBL" id="CP002691">
    <property type="protein sequence ID" value="AEE49628.1"/>
    <property type="molecule type" value="Genomic_DNA"/>
</dbReference>
<dbReference type="InterPro" id="IPR008538">
    <property type="entry name" value="Uma2"/>
</dbReference>
<sequence>MVLIQDLKTSILERLKTEAVVRTPASEADYFAVAEQLPFKLEYHNSEIITMGLASYWHEVLVMTIGGILQNVFAFSEEFTVLGSNSGVQIPKVEGGYYLPDIMVVKGEPVFKPNSTAIITNPYLLVEIHSPSTAQFDGDIKLPEYKHLESLQHIIYVNQNRARVSSYRRTDQPNTWINQEFFSLEEVMHVEGQEVLIKDIYRKIKFA</sequence>
<reference evidence="2 3" key="1">
    <citation type="journal article" date="2011" name="Stand. Genomic Sci.">
        <title>Complete genome sequence of Haliscomenobacter hydrossis type strain (O).</title>
        <authorList>
            <consortium name="US DOE Joint Genome Institute (JGI-PGF)"/>
            <person name="Daligault H."/>
            <person name="Lapidus A."/>
            <person name="Zeytun A."/>
            <person name="Nolan M."/>
            <person name="Lucas S."/>
            <person name="Del Rio T.G."/>
            <person name="Tice H."/>
            <person name="Cheng J.F."/>
            <person name="Tapia R."/>
            <person name="Han C."/>
            <person name="Goodwin L."/>
            <person name="Pitluck S."/>
            <person name="Liolios K."/>
            <person name="Pagani I."/>
            <person name="Ivanova N."/>
            <person name="Huntemann M."/>
            <person name="Mavromatis K."/>
            <person name="Mikhailova N."/>
            <person name="Pati A."/>
            <person name="Chen A."/>
            <person name="Palaniappan K."/>
            <person name="Land M."/>
            <person name="Hauser L."/>
            <person name="Brambilla E.M."/>
            <person name="Rohde M."/>
            <person name="Verbarg S."/>
            <person name="Goker M."/>
            <person name="Bristow J."/>
            <person name="Eisen J.A."/>
            <person name="Markowitz V."/>
            <person name="Hugenholtz P."/>
            <person name="Kyrpides N.C."/>
            <person name="Klenk H.P."/>
            <person name="Woyke T."/>
        </authorList>
    </citation>
    <scope>NUCLEOTIDE SEQUENCE [LARGE SCALE GENOMIC DNA]</scope>
    <source>
        <strain evidence="3">ATCC 27775 / DSM 1100 / LMG 10767 / O</strain>
    </source>
</reference>
<dbReference type="PANTHER" id="PTHR36558:SF1">
    <property type="entry name" value="RESTRICTION ENDONUCLEASE DOMAIN-CONTAINING PROTEIN-RELATED"/>
    <property type="match status" value="1"/>
</dbReference>
<dbReference type="Pfam" id="PF05685">
    <property type="entry name" value="Uma2"/>
    <property type="match status" value="1"/>
</dbReference>
<evidence type="ECO:0000259" key="1">
    <source>
        <dbReference type="Pfam" id="PF05685"/>
    </source>
</evidence>
<dbReference type="InterPro" id="IPR011335">
    <property type="entry name" value="Restrct_endonuc-II-like"/>
</dbReference>
<accession>F4L2U8</accession>
<proteinExistence type="predicted"/>
<gene>
    <name evidence="2" type="ordered locus">Halhy_1740</name>
</gene>
<name>F4L2U8_HALH1</name>
<dbReference type="eggNOG" id="COG4636">
    <property type="taxonomic scope" value="Bacteria"/>
</dbReference>
<feature type="domain" description="Putative restriction endonuclease" evidence="1">
    <location>
        <begin position="30"/>
        <end position="190"/>
    </location>
</feature>
<dbReference type="Gene3D" id="3.90.1570.10">
    <property type="entry name" value="tt1808, chain A"/>
    <property type="match status" value="1"/>
</dbReference>
<keyword evidence="3" id="KW-1185">Reference proteome</keyword>
<evidence type="ECO:0000313" key="3">
    <source>
        <dbReference type="Proteomes" id="UP000008461"/>
    </source>
</evidence>
<dbReference type="Proteomes" id="UP000008461">
    <property type="component" value="Chromosome"/>
</dbReference>
<dbReference type="PANTHER" id="PTHR36558">
    <property type="entry name" value="GLR1098 PROTEIN"/>
    <property type="match status" value="1"/>
</dbReference>
<evidence type="ECO:0000313" key="2">
    <source>
        <dbReference type="EMBL" id="AEE49628.1"/>
    </source>
</evidence>